<reference evidence="4 5" key="1">
    <citation type="submission" date="2016-10" db="EMBL/GenBank/DDBJ databases">
        <title>Genome sequence of a sulfur-reducing bacterium Desulfurobacterium indicum K6013.</title>
        <authorList>
            <person name="Cao J."/>
            <person name="Shao Z."/>
            <person name="Alain K."/>
            <person name="Jebbar M."/>
        </authorList>
    </citation>
    <scope>NUCLEOTIDE SEQUENCE [LARGE SCALE GENOMIC DNA]</scope>
    <source>
        <strain evidence="4 5">K6013</strain>
    </source>
</reference>
<evidence type="ECO:0000259" key="3">
    <source>
        <dbReference type="PROSITE" id="PS50011"/>
    </source>
</evidence>
<dbReference type="OrthoDB" id="9795390at2"/>
<evidence type="ECO:0000313" key="5">
    <source>
        <dbReference type="Proteomes" id="UP000187408"/>
    </source>
</evidence>
<organism evidence="4 5">
    <name type="scientific">Desulfurobacterium indicum</name>
    <dbReference type="NCBI Taxonomy" id="1914305"/>
    <lineage>
        <taxon>Bacteria</taxon>
        <taxon>Pseudomonadati</taxon>
        <taxon>Aquificota</taxon>
        <taxon>Aquificia</taxon>
        <taxon>Desulfurobacteriales</taxon>
        <taxon>Desulfurobacteriaceae</taxon>
        <taxon>Desulfurobacterium</taxon>
    </lineage>
</organism>
<dbReference type="GO" id="GO:0005524">
    <property type="term" value="F:ATP binding"/>
    <property type="evidence" value="ECO:0007669"/>
    <property type="project" value="InterPro"/>
</dbReference>
<dbReference type="InterPro" id="IPR050154">
    <property type="entry name" value="UbiB_kinase"/>
</dbReference>
<dbReference type="InterPro" id="IPR004147">
    <property type="entry name" value="ABC1_dom"/>
</dbReference>
<dbReference type="Proteomes" id="UP000187408">
    <property type="component" value="Unassembled WGS sequence"/>
</dbReference>
<feature type="transmembrane region" description="Helical" evidence="2">
    <location>
        <begin position="473"/>
        <end position="501"/>
    </location>
</feature>
<feature type="domain" description="Protein kinase" evidence="3">
    <location>
        <begin position="115"/>
        <end position="474"/>
    </location>
</feature>
<proteinExistence type="inferred from homology"/>
<keyword evidence="4" id="KW-0808">Transferase</keyword>
<dbReference type="Gene3D" id="1.10.510.10">
    <property type="entry name" value="Transferase(Phosphotransferase) domain 1"/>
    <property type="match status" value="1"/>
</dbReference>
<comment type="similarity">
    <text evidence="1">Belongs to the protein kinase superfamily. ADCK protein kinase family.</text>
</comment>
<dbReference type="STRING" id="1914305.BLW93_03605"/>
<dbReference type="PANTHER" id="PTHR10566:SF113">
    <property type="entry name" value="PROTEIN ACTIVITY OF BC1 COMPLEX KINASE 7, CHLOROPLASTIC"/>
    <property type="match status" value="1"/>
</dbReference>
<evidence type="ECO:0000313" key="4">
    <source>
        <dbReference type="EMBL" id="OMH40783.1"/>
    </source>
</evidence>
<dbReference type="AlphaFoldDB" id="A0A1R1MLZ6"/>
<dbReference type="CDD" id="cd05121">
    <property type="entry name" value="ABC1_ADCK3-like"/>
    <property type="match status" value="1"/>
</dbReference>
<keyword evidence="2" id="KW-0812">Transmembrane</keyword>
<dbReference type="PANTHER" id="PTHR10566">
    <property type="entry name" value="CHAPERONE-ACTIVITY OF BC1 COMPLEX CABC1 -RELATED"/>
    <property type="match status" value="1"/>
</dbReference>
<gene>
    <name evidence="4" type="ORF">BLW93_03605</name>
</gene>
<protein>
    <submittedName>
        <fullName evidence="4">Serine/threonine protein kinase</fullName>
    </submittedName>
</protein>
<name>A0A1R1MLZ6_9BACT</name>
<keyword evidence="5" id="KW-1185">Reference proteome</keyword>
<dbReference type="InterPro" id="IPR011009">
    <property type="entry name" value="Kinase-like_dom_sf"/>
</dbReference>
<evidence type="ECO:0000256" key="2">
    <source>
        <dbReference type="SAM" id="Phobius"/>
    </source>
</evidence>
<dbReference type="EMBL" id="MOEN01000009">
    <property type="protein sequence ID" value="OMH40783.1"/>
    <property type="molecule type" value="Genomic_DNA"/>
</dbReference>
<dbReference type="PROSITE" id="PS50011">
    <property type="entry name" value="PROTEIN_KINASE_DOM"/>
    <property type="match status" value="1"/>
</dbReference>
<keyword evidence="4" id="KW-0418">Kinase</keyword>
<dbReference type="InterPro" id="IPR000719">
    <property type="entry name" value="Prot_kinase_dom"/>
</dbReference>
<dbReference type="SUPFAM" id="SSF56112">
    <property type="entry name" value="Protein kinase-like (PK-like)"/>
    <property type="match status" value="1"/>
</dbReference>
<comment type="caution">
    <text evidence="4">The sequence shown here is derived from an EMBL/GenBank/DDBJ whole genome shotgun (WGS) entry which is preliminary data.</text>
</comment>
<keyword evidence="2" id="KW-1133">Transmembrane helix</keyword>
<evidence type="ECO:0000256" key="1">
    <source>
        <dbReference type="ARBA" id="ARBA00009670"/>
    </source>
</evidence>
<keyword evidence="2" id="KW-0472">Membrane</keyword>
<dbReference type="Pfam" id="PF03109">
    <property type="entry name" value="ABC1"/>
    <property type="match status" value="1"/>
</dbReference>
<accession>A0A1R1MLZ6</accession>
<dbReference type="SMART" id="SM00220">
    <property type="entry name" value="S_TKc"/>
    <property type="match status" value="1"/>
</dbReference>
<keyword evidence="4" id="KW-0723">Serine/threonine-protein kinase</keyword>
<sequence>MKERNRRVKDVTGALFFCSYEYLKAKVPGSFLRLGKLIFRRWKFLLDYPPPVRLRIALETLGPTYIKIGQMLSTRVDVFPEEYIKELEKLQDNVPPVPLDDILKVLGNMKEAFIEFSEKPIGSGSIAQVHTAVLKDGKKVAVKVIKPGVEGQIKKDVAILKLLVKKLSRFVKPLRDYRIPSIIEEFERVLLDEFDLTKEASYMEMFRKFAEEKEPRLVVPAVYWEYTNRNVLVSEFINGTKLTDLKNLEKFDRRKLAKDFVILVNRQIFELSVFHGDLHPGNIFVLDDGRLAFVDFGIIGRLSPDTFSAFFMFSYAVMKKDVDMIVEALKKVGAVGDNVNEQLLKRELLIFLDKYYNRPLSKIDAEKFFYEELAITRQFNVVLPEELLVLLKTVTHTESVARIICPDFTLPPVLQPYLKKLIPKFMLEDFRRRTMRAAAAYASLIENLPELLEKNLKKNRNEKREIPVLESSFILGFSIILATKPIMVPVYLLLAALYPFLKGGND</sequence>
<dbReference type="GO" id="GO:0004674">
    <property type="term" value="F:protein serine/threonine kinase activity"/>
    <property type="evidence" value="ECO:0007669"/>
    <property type="project" value="UniProtKB-KW"/>
</dbReference>